<feature type="transmembrane region" description="Helical" evidence="6">
    <location>
        <begin position="385"/>
        <end position="413"/>
    </location>
</feature>
<keyword evidence="2" id="KW-1003">Cell membrane</keyword>
<evidence type="ECO:0000259" key="7">
    <source>
        <dbReference type="Pfam" id="PF11862"/>
    </source>
</evidence>
<sequence>MAVQLAETAPASAQASPSNSVIGEAFKDALITGLIALGLFGPLIGFETVVIDGLLGLAYRPKLLAIMVGIIFFGRLILNLTVWSPNRKPSARSGPSVFDRAGTAIGPTVKPILLAFAVGFPAIATFAMGGLNESRYLIDLGILILTYVMLGWGLNIVVGLAGLLDLGYVAFYAVGAYTYALLATSAPINDFFAGLLGETFWANWAFWICLPLAGVFAGLWGMILGFPVLRLRGDYLAIVTLAFGEIIRLVLINWVDFTGGGAGIASIPRATFFGIPFSAGEDGFAALFGLEFNPMHRIVFLYFVILALALITAFATVRLRKLPVGRAWEALREDEIACRSLGINTTNVKLSAFATGAMFGGFAGCFFAVRAGFVSPESFTFDISAMILAIVVLGGMGSQIGVAVSAAVMMGGMEMLRNLGFLKQIFGNDFDPSLFRMLIFGFAMVAIMVWKPRGLVSTRDPTIFLKERKAVSGDLVKEGHG</sequence>
<dbReference type="InterPro" id="IPR043428">
    <property type="entry name" value="LivM-like"/>
</dbReference>
<protein>
    <submittedName>
        <fullName evidence="8">Branched-chain amino acid ABC transporter permease</fullName>
    </submittedName>
</protein>
<dbReference type="CDD" id="cd06581">
    <property type="entry name" value="TM_PBP1_LivM_like"/>
    <property type="match status" value="1"/>
</dbReference>
<dbReference type="PANTHER" id="PTHR30482:SF20">
    <property type="entry name" value="HIGH-AFFINITY BRANCHED-CHAIN AMINO ACID TRANSPORT SYSTEM PERMEASE PROTEIN LIVM"/>
    <property type="match status" value="1"/>
</dbReference>
<comment type="subcellular location">
    <subcellularLocation>
        <location evidence="1">Cell membrane</location>
        <topology evidence="1">Multi-pass membrane protein</topology>
    </subcellularLocation>
</comment>
<evidence type="ECO:0000313" key="9">
    <source>
        <dbReference type="Proteomes" id="UP000248887"/>
    </source>
</evidence>
<dbReference type="AlphaFoldDB" id="A0A2W5SK41"/>
<keyword evidence="4 6" id="KW-1133">Transmembrane helix</keyword>
<evidence type="ECO:0000256" key="2">
    <source>
        <dbReference type="ARBA" id="ARBA00022475"/>
    </source>
</evidence>
<reference evidence="8 9" key="1">
    <citation type="submission" date="2017-08" db="EMBL/GenBank/DDBJ databases">
        <title>Infants hospitalized years apart are colonized by the same room-sourced microbial strains.</title>
        <authorList>
            <person name="Brooks B."/>
            <person name="Olm M.R."/>
            <person name="Firek B.A."/>
            <person name="Baker R."/>
            <person name="Thomas B.C."/>
            <person name="Morowitz M.J."/>
            <person name="Banfield J.F."/>
        </authorList>
    </citation>
    <scope>NUCLEOTIDE SEQUENCE [LARGE SCALE GENOMIC DNA]</scope>
    <source>
        <strain evidence="8">S2_005_001_R2_27</strain>
    </source>
</reference>
<feature type="transmembrane region" description="Helical" evidence="6">
    <location>
        <begin position="204"/>
        <end position="229"/>
    </location>
</feature>
<dbReference type="InterPro" id="IPR001851">
    <property type="entry name" value="ABC_transp_permease"/>
</dbReference>
<feature type="transmembrane region" description="Helical" evidence="6">
    <location>
        <begin position="140"/>
        <end position="164"/>
    </location>
</feature>
<organism evidence="8 9">
    <name type="scientific">Ancylobacter novellus</name>
    <name type="common">Thiobacillus novellus</name>
    <dbReference type="NCBI Taxonomy" id="921"/>
    <lineage>
        <taxon>Bacteria</taxon>
        <taxon>Pseudomonadati</taxon>
        <taxon>Pseudomonadota</taxon>
        <taxon>Alphaproteobacteria</taxon>
        <taxon>Hyphomicrobiales</taxon>
        <taxon>Xanthobacteraceae</taxon>
        <taxon>Ancylobacter</taxon>
    </lineage>
</organism>
<dbReference type="Pfam" id="PF02653">
    <property type="entry name" value="BPD_transp_2"/>
    <property type="match status" value="1"/>
</dbReference>
<name>A0A2W5SK41_ANCNO</name>
<evidence type="ECO:0000256" key="1">
    <source>
        <dbReference type="ARBA" id="ARBA00004651"/>
    </source>
</evidence>
<evidence type="ECO:0000256" key="5">
    <source>
        <dbReference type="ARBA" id="ARBA00023136"/>
    </source>
</evidence>
<evidence type="ECO:0000256" key="3">
    <source>
        <dbReference type="ARBA" id="ARBA00022692"/>
    </source>
</evidence>
<gene>
    <name evidence="8" type="ORF">DI549_18660</name>
</gene>
<evidence type="ECO:0000256" key="6">
    <source>
        <dbReference type="SAM" id="Phobius"/>
    </source>
</evidence>
<dbReference type="EMBL" id="QFQD01000075">
    <property type="protein sequence ID" value="PZQ79963.1"/>
    <property type="molecule type" value="Genomic_DNA"/>
</dbReference>
<comment type="caution">
    <text evidence="8">The sequence shown here is derived from an EMBL/GenBank/DDBJ whole genome shotgun (WGS) entry which is preliminary data.</text>
</comment>
<feature type="transmembrane region" description="Helical" evidence="6">
    <location>
        <begin position="235"/>
        <end position="255"/>
    </location>
</feature>
<accession>A0A2W5SK41</accession>
<dbReference type="InterPro" id="IPR021807">
    <property type="entry name" value="LivHM_N"/>
</dbReference>
<feature type="transmembrane region" description="Helical" evidence="6">
    <location>
        <begin position="63"/>
        <end position="84"/>
    </location>
</feature>
<evidence type="ECO:0000313" key="8">
    <source>
        <dbReference type="EMBL" id="PZQ79963.1"/>
    </source>
</evidence>
<dbReference type="NCBIfam" id="NF008450">
    <property type="entry name" value="PRK11301.1"/>
    <property type="match status" value="1"/>
</dbReference>
<feature type="transmembrane region" description="Helical" evidence="6">
    <location>
        <begin position="29"/>
        <end position="51"/>
    </location>
</feature>
<keyword evidence="5 6" id="KW-0472">Membrane</keyword>
<dbReference type="Proteomes" id="UP000248887">
    <property type="component" value="Unassembled WGS sequence"/>
</dbReference>
<feature type="transmembrane region" description="Helical" evidence="6">
    <location>
        <begin position="433"/>
        <end position="450"/>
    </location>
</feature>
<feature type="transmembrane region" description="Helical" evidence="6">
    <location>
        <begin position="104"/>
        <end position="128"/>
    </location>
</feature>
<dbReference type="Pfam" id="PF11862">
    <property type="entry name" value="DUF3382"/>
    <property type="match status" value="1"/>
</dbReference>
<dbReference type="PANTHER" id="PTHR30482">
    <property type="entry name" value="HIGH-AFFINITY BRANCHED-CHAIN AMINO ACID TRANSPORT SYSTEM PERMEASE"/>
    <property type="match status" value="1"/>
</dbReference>
<dbReference type="GO" id="GO:0015658">
    <property type="term" value="F:branched-chain amino acid transmembrane transporter activity"/>
    <property type="evidence" value="ECO:0007669"/>
    <property type="project" value="InterPro"/>
</dbReference>
<feature type="transmembrane region" description="Helical" evidence="6">
    <location>
        <begin position="350"/>
        <end position="373"/>
    </location>
</feature>
<dbReference type="GO" id="GO:0005886">
    <property type="term" value="C:plasma membrane"/>
    <property type="evidence" value="ECO:0007669"/>
    <property type="project" value="UniProtKB-SubCell"/>
</dbReference>
<feature type="domain" description="High-affinity branched-chain amino acid transport system permease LivHM N-terminal" evidence="7">
    <location>
        <begin position="25"/>
        <end position="119"/>
    </location>
</feature>
<feature type="transmembrane region" description="Helical" evidence="6">
    <location>
        <begin position="170"/>
        <end position="192"/>
    </location>
</feature>
<evidence type="ECO:0000256" key="4">
    <source>
        <dbReference type="ARBA" id="ARBA00022989"/>
    </source>
</evidence>
<keyword evidence="3 6" id="KW-0812">Transmembrane</keyword>
<proteinExistence type="predicted"/>
<feature type="transmembrane region" description="Helical" evidence="6">
    <location>
        <begin position="299"/>
        <end position="319"/>
    </location>
</feature>